<proteinExistence type="predicted"/>
<dbReference type="GO" id="GO:0016787">
    <property type="term" value="F:hydrolase activity"/>
    <property type="evidence" value="ECO:0007669"/>
    <property type="project" value="UniProtKB-KW"/>
</dbReference>
<feature type="domain" description="Helicase ATP-binding" evidence="11">
    <location>
        <begin position="261"/>
        <end position="434"/>
    </location>
</feature>
<dbReference type="Proteomes" id="UP000053825">
    <property type="component" value="Unassembled WGS sequence"/>
</dbReference>
<dbReference type="Gene3D" id="3.40.50.10810">
    <property type="entry name" value="Tandem AAA-ATPase domain"/>
    <property type="match status" value="1"/>
</dbReference>
<protein>
    <recommendedName>
        <fullName evidence="2">DNA repair and recombination protein RAD54-like</fullName>
    </recommendedName>
    <alternativeName>
        <fullName evidence="9">Protein okra</fullName>
    </alternativeName>
</protein>
<dbReference type="CDD" id="cd18000">
    <property type="entry name" value="DEXHc_ERCC6"/>
    <property type="match status" value="1"/>
</dbReference>
<evidence type="ECO:0000256" key="2">
    <source>
        <dbReference type="ARBA" id="ARBA00015341"/>
    </source>
</evidence>
<dbReference type="PROSITE" id="PS51192">
    <property type="entry name" value="HELICASE_ATP_BIND_1"/>
    <property type="match status" value="1"/>
</dbReference>
<dbReference type="SMART" id="SM00487">
    <property type="entry name" value="DEXDc"/>
    <property type="match status" value="1"/>
</dbReference>
<feature type="domain" description="Helicase C-terminal" evidence="12">
    <location>
        <begin position="593"/>
        <end position="752"/>
    </location>
</feature>
<dbReference type="InterPro" id="IPR038718">
    <property type="entry name" value="SNF2-like_sf"/>
</dbReference>
<dbReference type="SMART" id="SM00490">
    <property type="entry name" value="HELICc"/>
    <property type="match status" value="1"/>
</dbReference>
<dbReference type="InterPro" id="IPR049730">
    <property type="entry name" value="SNF2/RAD54-like_C"/>
</dbReference>
<dbReference type="PANTHER" id="PTHR45629">
    <property type="entry name" value="SNF2/RAD54 FAMILY MEMBER"/>
    <property type="match status" value="1"/>
</dbReference>
<evidence type="ECO:0000313" key="13">
    <source>
        <dbReference type="EMBL" id="KOC59628.1"/>
    </source>
</evidence>
<dbReference type="GO" id="GO:0051321">
    <property type="term" value="P:meiotic cell cycle"/>
    <property type="evidence" value="ECO:0007669"/>
    <property type="project" value="UniProtKB-KW"/>
</dbReference>
<dbReference type="STRING" id="597456.A0A0L7QLV0"/>
<dbReference type="InterPro" id="IPR000330">
    <property type="entry name" value="SNF2_N"/>
</dbReference>
<dbReference type="GO" id="GO:0008094">
    <property type="term" value="F:ATP-dependent activity, acting on DNA"/>
    <property type="evidence" value="ECO:0007669"/>
    <property type="project" value="TreeGrafter"/>
</dbReference>
<evidence type="ECO:0000256" key="7">
    <source>
        <dbReference type="ARBA" id="ARBA00023306"/>
    </source>
</evidence>
<evidence type="ECO:0000256" key="4">
    <source>
        <dbReference type="ARBA" id="ARBA00022776"/>
    </source>
</evidence>
<dbReference type="InterPro" id="IPR001650">
    <property type="entry name" value="Helicase_C-like"/>
</dbReference>
<dbReference type="GO" id="GO:0005634">
    <property type="term" value="C:nucleus"/>
    <property type="evidence" value="ECO:0007669"/>
    <property type="project" value="TreeGrafter"/>
</dbReference>
<dbReference type="Pfam" id="PF00176">
    <property type="entry name" value="SNF2-rel_dom"/>
    <property type="match status" value="1"/>
</dbReference>
<dbReference type="AlphaFoldDB" id="A0A0L7QLV0"/>
<dbReference type="InterPro" id="IPR027417">
    <property type="entry name" value="P-loop_NTPase"/>
</dbReference>
<dbReference type="EMBL" id="KQ414905">
    <property type="protein sequence ID" value="KOC59628.1"/>
    <property type="molecule type" value="Genomic_DNA"/>
</dbReference>
<feature type="region of interest" description="Disordered" evidence="10">
    <location>
        <begin position="101"/>
        <end position="127"/>
    </location>
</feature>
<gene>
    <name evidence="13" type="ORF">WH47_11370</name>
</gene>
<feature type="region of interest" description="Disordered" evidence="10">
    <location>
        <begin position="860"/>
        <end position="915"/>
    </location>
</feature>
<dbReference type="GO" id="GO:0006283">
    <property type="term" value="P:transcription-coupled nucleotide-excision repair"/>
    <property type="evidence" value="ECO:0007669"/>
    <property type="project" value="TreeGrafter"/>
</dbReference>
<sequence>METDGQGQNLDIEKLNDTHVNKIIDENLTTKEFEGLNHNSENNTTNCSKQKELQKQVLTGEITPFQAIEKQSNSSRTKGTFNKSSHLLDLEKYLQQQAELAKQRKQLKENSKASKHNSNQAVPIKKIKLSNTNSKECKLVEKVKPKVNKKKLLSELETAKHLNKNYDVNSSDSGSEYVPSDEQIDSEDEEPSSKKRKSVTKTVHTKRVLDDGDEEMYRQRVKESRYPKNEPLHKIDNLFKVPQSIWKKLYKYQRVSVQWLWELHSRALGGLVGDEMGLGKTVQVIAFLAGLDSSELLSDGGRFRGLGPTIVICPATLMEQWVKHFHEWWPILRVVVLHQSGTYNGDLEYLMHSLKSGGILITSYSGMLRHKDLLIASQWHYIILDEGHKIRNPQAKVSKAVKEFSTPHRLLLTGSPMQNSLKELWSLFDFILPGKLGTLPAFLEHCASPITRGGYANASPLQEATALQVATMLKEAISPYMLRRTKNDVQHHVSLPEKNEQILFCSLTEEQKKLYKKYLRSEDVSYVLHERSHTETGRYRARLLIALSALRKICNHPDLFLYTNPVDSDEDLDVSEESLEKFGFWKRSGKMTVIRSLLKIWKKQGHRVLLFTQGRQMMHILESLVQTEEYIYLRMDGTTPMSQRQETICLFNNDSSYFVFLLTTRVGGLGVNLTGANRVIIYDPDWNPATDAQARERAWRIGQNKRVTIYRLITAGTIEEKIYHRQVFKLLLSNKVLEDPRQRRLFKTSDLVELFNLNESIDGHSSESDQLFRESRLTPPTTKFSSNKIEKMRKLAATLSKNISQNTSNSTVTTQTANVSENICTSSCHNNKVNQDILQNNNKISENSVPKQNIQTENQLHEKDENEVLSENQKSTNEAKTEENEILTNAEHTTENNSKIDDKVESENHMPTNSTWCDSKMDVISNEVTVQNSSGDCNTVKLSHKSVEMVSSTTNEDMSLKLNTMHHTHKQNKKSSRLQKSTTSALFEGERISHLIGRRLGCSETNEPKSMEDDQYVLQKLFAKASNYFLFIQEFSFYRITISR</sequence>
<comment type="function">
    <text evidence="8">Involved in mitotic DNA repair and meiotic recombination. Functions in the recombinational DNA repair pathway. Essential for interhomolog gene conversion (GC), but may have a less important role in intersister GC than spn-A/Rad51. In the presence of DNA, spn-A/Rad51 enhances the ATPase activity of okr/Rad54.</text>
</comment>
<name>A0A0L7QLV0_9HYME</name>
<evidence type="ECO:0000256" key="10">
    <source>
        <dbReference type="SAM" id="MobiDB-lite"/>
    </source>
</evidence>
<keyword evidence="4" id="KW-0498">Mitosis</keyword>
<keyword evidence="14" id="KW-1185">Reference proteome</keyword>
<dbReference type="SUPFAM" id="SSF52540">
    <property type="entry name" value="P-loop containing nucleoside triphosphate hydrolases"/>
    <property type="match status" value="2"/>
</dbReference>
<evidence type="ECO:0000256" key="5">
    <source>
        <dbReference type="ARBA" id="ARBA00022801"/>
    </source>
</evidence>
<evidence type="ECO:0000256" key="8">
    <source>
        <dbReference type="ARBA" id="ARBA00024776"/>
    </source>
</evidence>
<organism evidence="13 14">
    <name type="scientific">Habropoda laboriosa</name>
    <dbReference type="NCBI Taxonomy" id="597456"/>
    <lineage>
        <taxon>Eukaryota</taxon>
        <taxon>Metazoa</taxon>
        <taxon>Ecdysozoa</taxon>
        <taxon>Arthropoda</taxon>
        <taxon>Hexapoda</taxon>
        <taxon>Insecta</taxon>
        <taxon>Pterygota</taxon>
        <taxon>Neoptera</taxon>
        <taxon>Endopterygota</taxon>
        <taxon>Hymenoptera</taxon>
        <taxon>Apocrita</taxon>
        <taxon>Aculeata</taxon>
        <taxon>Apoidea</taxon>
        <taxon>Anthophila</taxon>
        <taxon>Apidae</taxon>
        <taxon>Habropoda</taxon>
    </lineage>
</organism>
<dbReference type="GO" id="GO:0005524">
    <property type="term" value="F:ATP binding"/>
    <property type="evidence" value="ECO:0007669"/>
    <property type="project" value="InterPro"/>
</dbReference>
<dbReference type="CDD" id="cd18793">
    <property type="entry name" value="SF2_C_SNF"/>
    <property type="match status" value="1"/>
</dbReference>
<evidence type="ECO:0000256" key="9">
    <source>
        <dbReference type="ARBA" id="ARBA00029956"/>
    </source>
</evidence>
<dbReference type="Pfam" id="PF00271">
    <property type="entry name" value="Helicase_C"/>
    <property type="match status" value="1"/>
</dbReference>
<dbReference type="Gene3D" id="3.40.50.300">
    <property type="entry name" value="P-loop containing nucleotide triphosphate hydrolases"/>
    <property type="match status" value="1"/>
</dbReference>
<evidence type="ECO:0000256" key="6">
    <source>
        <dbReference type="ARBA" id="ARBA00023254"/>
    </source>
</evidence>
<evidence type="ECO:0000259" key="11">
    <source>
        <dbReference type="PROSITE" id="PS51192"/>
    </source>
</evidence>
<dbReference type="InterPro" id="IPR050496">
    <property type="entry name" value="SNF2_RAD54_helicase_repair"/>
</dbReference>
<feature type="compositionally biased region" description="Basic and acidic residues" evidence="10">
    <location>
        <begin position="892"/>
        <end position="908"/>
    </location>
</feature>
<feature type="region of interest" description="Disordered" evidence="10">
    <location>
        <begin position="164"/>
        <end position="223"/>
    </location>
</feature>
<reference evidence="13 14" key="1">
    <citation type="submission" date="2015-07" db="EMBL/GenBank/DDBJ databases">
        <title>The genome of Habropoda laboriosa.</title>
        <authorList>
            <person name="Pan H."/>
            <person name="Kapheim K."/>
        </authorList>
    </citation>
    <scope>NUCLEOTIDE SEQUENCE [LARGE SCALE GENOMIC DNA]</scope>
    <source>
        <strain evidence="13">0110345459</strain>
    </source>
</reference>
<feature type="compositionally biased region" description="Basic and acidic residues" evidence="10">
    <location>
        <begin position="207"/>
        <end position="223"/>
    </location>
</feature>
<accession>A0A0L7QLV0</accession>
<evidence type="ECO:0000313" key="14">
    <source>
        <dbReference type="Proteomes" id="UP000053825"/>
    </source>
</evidence>
<comment type="subunit">
    <text evidence="1">Interacts (via N-terminus) with spn-A/Rad51.</text>
</comment>
<dbReference type="PROSITE" id="PS51194">
    <property type="entry name" value="HELICASE_CTER"/>
    <property type="match status" value="1"/>
</dbReference>
<evidence type="ECO:0000256" key="3">
    <source>
        <dbReference type="ARBA" id="ARBA00022618"/>
    </source>
</evidence>
<evidence type="ECO:0000256" key="1">
    <source>
        <dbReference type="ARBA" id="ARBA00011467"/>
    </source>
</evidence>
<dbReference type="PANTHER" id="PTHR45629:SF7">
    <property type="entry name" value="DNA EXCISION REPAIR PROTEIN ERCC-6-RELATED"/>
    <property type="match status" value="1"/>
</dbReference>
<dbReference type="OrthoDB" id="413460at2759"/>
<keyword evidence="5" id="KW-0378">Hydrolase</keyword>
<keyword evidence="7" id="KW-0131">Cell cycle</keyword>
<dbReference type="GO" id="GO:0051301">
    <property type="term" value="P:cell division"/>
    <property type="evidence" value="ECO:0007669"/>
    <property type="project" value="UniProtKB-KW"/>
</dbReference>
<keyword evidence="3" id="KW-0132">Cell division</keyword>
<keyword evidence="6" id="KW-0469">Meiosis</keyword>
<dbReference type="FunFam" id="3.40.50.10810:FF:000042">
    <property type="entry name" value="SNF2 family helicase-like protein"/>
    <property type="match status" value="1"/>
</dbReference>
<dbReference type="InterPro" id="IPR014001">
    <property type="entry name" value="Helicase_ATP-bd"/>
</dbReference>
<evidence type="ECO:0000259" key="12">
    <source>
        <dbReference type="PROSITE" id="PS51194"/>
    </source>
</evidence>
<feature type="compositionally biased region" description="Basic residues" evidence="10">
    <location>
        <begin position="194"/>
        <end position="206"/>
    </location>
</feature>